<dbReference type="EMBL" id="CP071706">
    <property type="protein sequence ID" value="KDO00833.1"/>
    <property type="molecule type" value="Genomic_DNA"/>
</dbReference>
<protein>
    <submittedName>
        <fullName evidence="1">Uncharacterized protein</fullName>
    </submittedName>
</protein>
<reference evidence="1 2" key="2">
    <citation type="journal article" date="2016" name="Front. Microbiol.">
        <title>When Genome-Based Approach Meets the 'Old but Good': Revealing Genes Involved in the Antibacterial Activity of Pseudomonas sp. P482 against Soft Rot Pathogens.</title>
        <authorList>
            <person name="Krzyzanowska D.M."/>
            <person name="Ossowicki A."/>
            <person name="Rajewska M."/>
            <person name="Maciag T."/>
            <person name="Jablonska M."/>
            <person name="Obuchowski M."/>
            <person name="Heeb S."/>
            <person name="Jafra S."/>
        </authorList>
    </citation>
    <scope>NUCLEOTIDE SEQUENCE [LARGE SCALE GENOMIC DNA]</scope>
    <source>
        <strain evidence="1 2">P482</strain>
    </source>
</reference>
<dbReference type="Gene3D" id="2.40.10.180">
    <property type="entry name" value="Phage tail proteins"/>
    <property type="match status" value="1"/>
</dbReference>
<evidence type="ECO:0000313" key="2">
    <source>
        <dbReference type="Proteomes" id="UP000027121"/>
    </source>
</evidence>
<dbReference type="KEGG" id="pdw:BV82_1287"/>
<accession>A0AAP0SL93</accession>
<dbReference type="Pfam" id="PF05354">
    <property type="entry name" value="Phage_attach"/>
    <property type="match status" value="1"/>
</dbReference>
<dbReference type="GeneID" id="98282667"/>
<dbReference type="AlphaFoldDB" id="A0AAP0SL93"/>
<dbReference type="GO" id="GO:0019068">
    <property type="term" value="P:virion assembly"/>
    <property type="evidence" value="ECO:0007669"/>
    <property type="project" value="InterPro"/>
</dbReference>
<keyword evidence="2" id="KW-1185">Reference proteome</keyword>
<dbReference type="RefSeq" id="WP_036994583.1">
    <property type="nucleotide sequence ID" value="NZ_CP071706.1"/>
</dbReference>
<dbReference type="InterPro" id="IPR053734">
    <property type="entry name" value="Phage_Head-Tail_Connect_sf"/>
</dbReference>
<organism evidence="1 2">
    <name type="scientific">Pseudomonas donghuensis</name>
    <dbReference type="NCBI Taxonomy" id="1163398"/>
    <lineage>
        <taxon>Bacteria</taxon>
        <taxon>Pseudomonadati</taxon>
        <taxon>Pseudomonadota</taxon>
        <taxon>Gammaproteobacteria</taxon>
        <taxon>Pseudomonadales</taxon>
        <taxon>Pseudomonadaceae</taxon>
        <taxon>Pseudomonas</taxon>
    </lineage>
</organism>
<reference evidence="1 2" key="1">
    <citation type="journal article" date="2014" name="Genome Announc.">
        <title>Genome Sequence of Pseudomonas sp. Strain P482, a Tomato Rhizosphere Isolate with Broad-Spectrum Antimicrobial Activity.</title>
        <authorList>
            <person name="Krzyzanowska D.M."/>
            <person name="Ossowicki A."/>
            <person name="Jafra S."/>
        </authorList>
    </citation>
    <scope>NUCLEOTIDE SEQUENCE [LARGE SCALE GENOMIC DNA]</scope>
    <source>
        <strain evidence="1 2">P482</strain>
    </source>
</reference>
<dbReference type="InterPro" id="IPR008018">
    <property type="entry name" value="Phage_tail_attach_FII"/>
</dbReference>
<gene>
    <name evidence="1" type="ORF">BV82_1287</name>
</gene>
<evidence type="ECO:0000313" key="1">
    <source>
        <dbReference type="EMBL" id="KDO00833.1"/>
    </source>
</evidence>
<dbReference type="Proteomes" id="UP000027121">
    <property type="component" value="Chromosome"/>
</dbReference>
<proteinExistence type="predicted"/>
<name>A0AAP0SL93_9PSED</name>
<sequence>MAFRDQVAAMDAQLLEVLGDEAMIEGRDEPVPGFFSAPWLQPKIGRINTGVREPVFAVRIAEANGIKEGQHLVCLLAPEDGGGRYVITKREPDGTGWINLILREVR</sequence>